<protein>
    <submittedName>
        <fullName evidence="9">Protein-glutamate O-methyltransferase family protein</fullName>
    </submittedName>
</protein>
<dbReference type="STRING" id="229919.GCA_001050195_01074"/>
<keyword evidence="9" id="KW-0489">Methyltransferase</keyword>
<keyword evidence="6" id="KW-0464">Manganese</keyword>
<gene>
    <name evidence="9" type="ORF">DEQ80_11880</name>
</gene>
<evidence type="ECO:0000256" key="3">
    <source>
        <dbReference type="ARBA" id="ARBA00009519"/>
    </source>
</evidence>
<feature type="domain" description="Damage-control phosphatase ARMT1-like metal-binding" evidence="8">
    <location>
        <begin position="26"/>
        <end position="383"/>
    </location>
</feature>
<keyword evidence="4" id="KW-0479">Metal-binding</keyword>
<evidence type="ECO:0000259" key="8">
    <source>
        <dbReference type="Pfam" id="PF01937"/>
    </source>
</evidence>
<dbReference type="SUPFAM" id="SSF111321">
    <property type="entry name" value="AF1104-like"/>
    <property type="match status" value="1"/>
</dbReference>
<dbReference type="PANTHER" id="PTHR12260:SF6">
    <property type="entry name" value="DAMAGE-CONTROL PHOSPHATASE ARMT1"/>
    <property type="match status" value="1"/>
</dbReference>
<accession>A0A3D1JLA9</accession>
<dbReference type="GO" id="GO:0016791">
    <property type="term" value="F:phosphatase activity"/>
    <property type="evidence" value="ECO:0007669"/>
    <property type="project" value="TreeGrafter"/>
</dbReference>
<dbReference type="AlphaFoldDB" id="A0A3D1JLA9"/>
<evidence type="ECO:0000313" key="10">
    <source>
        <dbReference type="Proteomes" id="UP000264141"/>
    </source>
</evidence>
<dbReference type="OrthoDB" id="146189at2"/>
<comment type="catalytic activity">
    <reaction evidence="7">
        <text>beta-D-fructose 6-phosphate = dihydroxyacetone + D-glyceraldehyde 3-phosphate</text>
        <dbReference type="Rhea" id="RHEA:28002"/>
        <dbReference type="ChEBI" id="CHEBI:16016"/>
        <dbReference type="ChEBI" id="CHEBI:57634"/>
        <dbReference type="ChEBI" id="CHEBI:59776"/>
    </reaction>
</comment>
<dbReference type="GO" id="GO:0008168">
    <property type="term" value="F:methyltransferase activity"/>
    <property type="evidence" value="ECO:0007669"/>
    <property type="project" value="UniProtKB-KW"/>
</dbReference>
<evidence type="ECO:0000256" key="2">
    <source>
        <dbReference type="ARBA" id="ARBA00001936"/>
    </source>
</evidence>
<evidence type="ECO:0000256" key="4">
    <source>
        <dbReference type="ARBA" id="ARBA00022723"/>
    </source>
</evidence>
<dbReference type="GO" id="GO:0032259">
    <property type="term" value="P:methylation"/>
    <property type="evidence" value="ECO:0007669"/>
    <property type="project" value="UniProtKB-KW"/>
</dbReference>
<proteinExistence type="inferred from homology"/>
<name>A0A3D1JLA9_9CHLR</name>
<dbReference type="GO" id="GO:0006974">
    <property type="term" value="P:DNA damage response"/>
    <property type="evidence" value="ECO:0007669"/>
    <property type="project" value="TreeGrafter"/>
</dbReference>
<dbReference type="RefSeq" id="WP_062190570.1">
    <property type="nucleotide sequence ID" value="NZ_DF967965.1"/>
</dbReference>
<evidence type="ECO:0000256" key="7">
    <source>
        <dbReference type="ARBA" id="ARBA00048809"/>
    </source>
</evidence>
<dbReference type="InterPro" id="IPR002791">
    <property type="entry name" value="ARMT1-like_metal-bd"/>
</dbReference>
<dbReference type="InterPro" id="IPR036075">
    <property type="entry name" value="ARMT-1-like_metal-bd_sf"/>
</dbReference>
<evidence type="ECO:0000256" key="5">
    <source>
        <dbReference type="ARBA" id="ARBA00022801"/>
    </source>
</evidence>
<comment type="cofactor">
    <cofactor evidence="2">
        <name>Mn(2+)</name>
        <dbReference type="ChEBI" id="CHEBI:29035"/>
    </cofactor>
</comment>
<dbReference type="InterPro" id="IPR039763">
    <property type="entry name" value="ARMT1"/>
</dbReference>
<comment type="similarity">
    <text evidence="3">Belongs to the damage-control phosphatase family. Sugar phosphate phosphatase III subfamily.</text>
</comment>
<keyword evidence="5" id="KW-0378">Hydrolase</keyword>
<evidence type="ECO:0000256" key="6">
    <source>
        <dbReference type="ARBA" id="ARBA00023211"/>
    </source>
</evidence>
<reference evidence="9 10" key="1">
    <citation type="journal article" date="2018" name="Nat. Biotechnol.">
        <title>A standardized bacterial taxonomy based on genome phylogeny substantially revises the tree of life.</title>
        <authorList>
            <person name="Parks D.H."/>
            <person name="Chuvochina M."/>
            <person name="Waite D.W."/>
            <person name="Rinke C."/>
            <person name="Skarshewski A."/>
            <person name="Chaumeil P.A."/>
            <person name="Hugenholtz P."/>
        </authorList>
    </citation>
    <scope>NUCLEOTIDE SEQUENCE [LARGE SCALE GENOMIC DNA]</scope>
    <source>
        <strain evidence="9">UBA8781</strain>
    </source>
</reference>
<organism evidence="9 10">
    <name type="scientific">Anaerolinea thermolimosa</name>
    <dbReference type="NCBI Taxonomy" id="229919"/>
    <lineage>
        <taxon>Bacteria</taxon>
        <taxon>Bacillati</taxon>
        <taxon>Chloroflexota</taxon>
        <taxon>Anaerolineae</taxon>
        <taxon>Anaerolineales</taxon>
        <taxon>Anaerolineaceae</taxon>
        <taxon>Anaerolinea</taxon>
    </lineage>
</organism>
<comment type="catalytic activity">
    <reaction evidence="1">
        <text>beta-D-fructose 1-phosphate + H2O = D-fructose + phosphate</text>
        <dbReference type="Rhea" id="RHEA:35603"/>
        <dbReference type="ChEBI" id="CHEBI:15377"/>
        <dbReference type="ChEBI" id="CHEBI:37721"/>
        <dbReference type="ChEBI" id="CHEBI:43474"/>
        <dbReference type="ChEBI" id="CHEBI:138881"/>
    </reaction>
</comment>
<evidence type="ECO:0000256" key="1">
    <source>
        <dbReference type="ARBA" id="ARBA00001326"/>
    </source>
</evidence>
<keyword evidence="9" id="KW-0808">Transferase</keyword>
<dbReference type="GO" id="GO:0046872">
    <property type="term" value="F:metal ion binding"/>
    <property type="evidence" value="ECO:0007669"/>
    <property type="project" value="UniProtKB-KW"/>
</dbReference>
<comment type="caution">
    <text evidence="9">The sequence shown here is derived from an EMBL/GenBank/DDBJ whole genome shotgun (WGS) entry which is preliminary data.</text>
</comment>
<dbReference type="Pfam" id="PF01937">
    <property type="entry name" value="ARMT1-like_dom"/>
    <property type="match status" value="1"/>
</dbReference>
<dbReference type="EMBL" id="DPBP01000045">
    <property type="protein sequence ID" value="HCE18548.1"/>
    <property type="molecule type" value="Genomic_DNA"/>
</dbReference>
<dbReference type="PANTHER" id="PTHR12260">
    <property type="entry name" value="DAMAGE-CONTROL PHOSPHATASE ARMT1"/>
    <property type="match status" value="1"/>
</dbReference>
<dbReference type="Proteomes" id="UP000264141">
    <property type="component" value="Unassembled WGS sequence"/>
</dbReference>
<evidence type="ECO:0000313" key="9">
    <source>
        <dbReference type="EMBL" id="HCE18548.1"/>
    </source>
</evidence>
<sequence>MFQRCHYPPPFSCSEPGSFAEHTLLVRLPEIARRVIEENDFSGWINRRIMALVEEMPEGQIRLFNDPGAPDLDYWAVHLAPWLGKSWRELSFLACEMIFYRRMLEATRYFQPGDTYLVDPYGLQKRLGYNTSRLGAKELVQRSGQWRDASTPVEDALYEAIDANLWANRADLSIWPASEDSPGALPNRLHQADEYLLVNDLDRAVQWISSGKDVRKEIHFLIDNAGFELIHDLALADVLLGRQLVGRVIFHVKAYPMFVSDAIEGDVVQTVLNLCGEAEQELSTFGRRLEDYLAGNRLQVMSDFFWSAPLPCWDMPAHLKALLSKSWLVISKGDANYRRLTGDCHWSEDTSFQEVVEYFPAPVLALRVAKSEVMVGLQPGQASTLSARDPTWKTNGRWGLIQFRG</sequence>
<dbReference type="Gene3D" id="3.40.50.10880">
    <property type="entry name" value="Uncharacterised protein PF01937, DUF89, domain 3"/>
    <property type="match status" value="1"/>
</dbReference>